<dbReference type="InterPro" id="IPR020846">
    <property type="entry name" value="MFS_dom"/>
</dbReference>
<dbReference type="Pfam" id="PF07690">
    <property type="entry name" value="MFS_1"/>
    <property type="match status" value="1"/>
</dbReference>
<evidence type="ECO:0000256" key="3">
    <source>
        <dbReference type="ARBA" id="ARBA00022448"/>
    </source>
</evidence>
<dbReference type="InterPro" id="IPR011701">
    <property type="entry name" value="MFS"/>
</dbReference>
<evidence type="ECO:0000256" key="2">
    <source>
        <dbReference type="ARBA" id="ARBA00008537"/>
    </source>
</evidence>
<comment type="subcellular location">
    <subcellularLocation>
        <location evidence="1">Cell membrane</location>
        <topology evidence="1">Multi-pass membrane protein</topology>
    </subcellularLocation>
</comment>
<evidence type="ECO:0000256" key="7">
    <source>
        <dbReference type="ARBA" id="ARBA00023136"/>
    </source>
</evidence>
<evidence type="ECO:0000256" key="4">
    <source>
        <dbReference type="ARBA" id="ARBA00022475"/>
    </source>
</evidence>
<dbReference type="SUPFAM" id="SSF103473">
    <property type="entry name" value="MFS general substrate transporter"/>
    <property type="match status" value="1"/>
</dbReference>
<evidence type="ECO:0000313" key="10">
    <source>
        <dbReference type="EMBL" id="MEQ3362987.1"/>
    </source>
</evidence>
<feature type="transmembrane region" description="Helical" evidence="8">
    <location>
        <begin position="447"/>
        <end position="465"/>
    </location>
</feature>
<keyword evidence="5 8" id="KW-0812">Transmembrane</keyword>
<evidence type="ECO:0000313" key="11">
    <source>
        <dbReference type="Proteomes" id="UP001487305"/>
    </source>
</evidence>
<evidence type="ECO:0000256" key="6">
    <source>
        <dbReference type="ARBA" id="ARBA00022989"/>
    </source>
</evidence>
<keyword evidence="4" id="KW-1003">Cell membrane</keyword>
<dbReference type="Gene3D" id="1.20.1720.10">
    <property type="entry name" value="Multidrug resistance protein D"/>
    <property type="match status" value="1"/>
</dbReference>
<dbReference type="EMBL" id="JBBNOP010000006">
    <property type="protein sequence ID" value="MEQ3362987.1"/>
    <property type="molecule type" value="Genomic_DNA"/>
</dbReference>
<name>A0ABV1JG03_9ACTN</name>
<keyword evidence="3" id="KW-0813">Transport</keyword>
<comment type="caution">
    <text evidence="10">The sequence shown here is derived from an EMBL/GenBank/DDBJ whole genome shotgun (WGS) entry which is preliminary data.</text>
</comment>
<evidence type="ECO:0000256" key="1">
    <source>
        <dbReference type="ARBA" id="ARBA00004651"/>
    </source>
</evidence>
<reference evidence="10 11" key="1">
    <citation type="submission" date="2024-04" db="EMBL/GenBank/DDBJ databases">
        <title>Human intestinal bacterial collection.</title>
        <authorList>
            <person name="Pauvert C."/>
            <person name="Hitch T.C.A."/>
            <person name="Clavel T."/>
        </authorList>
    </citation>
    <scope>NUCLEOTIDE SEQUENCE [LARGE SCALE GENOMIC DNA]</scope>
    <source>
        <strain evidence="10 11">CLA-KB-H42</strain>
    </source>
</reference>
<dbReference type="PROSITE" id="PS50850">
    <property type="entry name" value="MFS"/>
    <property type="match status" value="1"/>
</dbReference>
<dbReference type="PANTHER" id="PTHR42718:SF9">
    <property type="entry name" value="MAJOR FACILITATOR SUPERFAMILY MULTIDRUG TRANSPORTER MFSC"/>
    <property type="match status" value="1"/>
</dbReference>
<dbReference type="InterPro" id="IPR036259">
    <property type="entry name" value="MFS_trans_sf"/>
</dbReference>
<dbReference type="Proteomes" id="UP001487305">
    <property type="component" value="Unassembled WGS sequence"/>
</dbReference>
<dbReference type="NCBIfam" id="TIGR00711">
    <property type="entry name" value="efflux_EmrB"/>
    <property type="match status" value="1"/>
</dbReference>
<comment type="similarity">
    <text evidence="2">Belongs to the major facilitator superfamily. EmrB family.</text>
</comment>
<feature type="transmembrane region" description="Helical" evidence="8">
    <location>
        <begin position="354"/>
        <end position="376"/>
    </location>
</feature>
<organism evidence="10 11">
    <name type="scientific">Raoultibacter massiliensis</name>
    <dbReference type="NCBI Taxonomy" id="1852371"/>
    <lineage>
        <taxon>Bacteria</taxon>
        <taxon>Bacillati</taxon>
        <taxon>Actinomycetota</taxon>
        <taxon>Coriobacteriia</taxon>
        <taxon>Eggerthellales</taxon>
        <taxon>Eggerthellaceae</taxon>
        <taxon>Raoultibacter</taxon>
    </lineage>
</organism>
<keyword evidence="11" id="KW-1185">Reference proteome</keyword>
<feature type="domain" description="Major facilitator superfamily (MFS) profile" evidence="9">
    <location>
        <begin position="22"/>
        <end position="471"/>
    </location>
</feature>
<dbReference type="PANTHER" id="PTHR42718">
    <property type="entry name" value="MAJOR FACILITATOR SUPERFAMILY MULTIDRUG TRANSPORTER MFSC"/>
    <property type="match status" value="1"/>
</dbReference>
<sequence length="475" mass="48243">MSHSSNQSPAAAPSVTKEQIVIVGVVVFGAFLALLNQTVMSPALPIIMADFGIDATTAQWVMSVYPLVSGIMVPVSGFLIDRFPTRSLFFASIIVFMGGTLACALAPGFEVLLLGRVLQAAGSGVLLPLVAVVPMIVFPKERRGTAMGLAGIVMAAGPAVGPVVGGAIIDSFGWRAVLGCIVPLAAIVLVCGIVMLKNVGELKHPRLDIVSVVLSTVAFGGLLYGFSNASSFGWVSVAVLAPVAAGVLALVAFVRRQNRLEEPLLRIQTLKTPDFRIAAIVVTLINASALVTNTTLPILLQTALGASAMDTGLVMLPAALAGLVVSPLSGIAFDRFGPRAMSIAGMAMMVGSMLALSQVGTGASLAVVAALCAVQACGQGLANMPVNTWGVNALQNDLIAHGNAIANTGRQVAGGLATALIVTLMTSVTASNAANGLQVSTAQGVGAAYLACASIAAVALVLCIAKVRSPKKKQA</sequence>
<feature type="transmembrane region" description="Helical" evidence="8">
    <location>
        <begin position="60"/>
        <end position="80"/>
    </location>
</feature>
<evidence type="ECO:0000256" key="5">
    <source>
        <dbReference type="ARBA" id="ARBA00022692"/>
    </source>
</evidence>
<dbReference type="PRINTS" id="PR01036">
    <property type="entry name" value="TCRTETB"/>
</dbReference>
<dbReference type="InterPro" id="IPR004638">
    <property type="entry name" value="EmrB-like"/>
</dbReference>
<dbReference type="Gene3D" id="1.20.1250.20">
    <property type="entry name" value="MFS general substrate transporter like domains"/>
    <property type="match status" value="1"/>
</dbReference>
<proteinExistence type="inferred from homology"/>
<feature type="transmembrane region" description="Helical" evidence="8">
    <location>
        <begin position="207"/>
        <end position="226"/>
    </location>
</feature>
<feature type="transmembrane region" description="Helical" evidence="8">
    <location>
        <begin position="312"/>
        <end position="333"/>
    </location>
</feature>
<feature type="transmembrane region" description="Helical" evidence="8">
    <location>
        <begin position="87"/>
        <end position="107"/>
    </location>
</feature>
<feature type="transmembrane region" description="Helical" evidence="8">
    <location>
        <begin position="113"/>
        <end position="137"/>
    </location>
</feature>
<feature type="transmembrane region" description="Helical" evidence="8">
    <location>
        <begin position="232"/>
        <end position="254"/>
    </location>
</feature>
<feature type="transmembrane region" description="Helical" evidence="8">
    <location>
        <begin position="275"/>
        <end position="300"/>
    </location>
</feature>
<feature type="transmembrane region" description="Helical" evidence="8">
    <location>
        <begin position="175"/>
        <end position="195"/>
    </location>
</feature>
<gene>
    <name evidence="10" type="ORF">AAA083_08360</name>
</gene>
<keyword evidence="6 8" id="KW-1133">Transmembrane helix</keyword>
<evidence type="ECO:0000259" key="9">
    <source>
        <dbReference type="PROSITE" id="PS50850"/>
    </source>
</evidence>
<protein>
    <submittedName>
        <fullName evidence="10">MDR family MFS transporter</fullName>
    </submittedName>
</protein>
<dbReference type="CDD" id="cd17503">
    <property type="entry name" value="MFS_LmrB_MDR_like"/>
    <property type="match status" value="1"/>
</dbReference>
<keyword evidence="7 8" id="KW-0472">Membrane</keyword>
<accession>A0ABV1JG03</accession>
<feature type="transmembrane region" description="Helical" evidence="8">
    <location>
        <begin position="20"/>
        <end position="40"/>
    </location>
</feature>
<evidence type="ECO:0000256" key="8">
    <source>
        <dbReference type="SAM" id="Phobius"/>
    </source>
</evidence>
<dbReference type="RefSeq" id="WP_349227450.1">
    <property type="nucleotide sequence ID" value="NZ_JBBNOP010000006.1"/>
</dbReference>
<feature type="transmembrane region" description="Helical" evidence="8">
    <location>
        <begin position="149"/>
        <end position="169"/>
    </location>
</feature>